<gene>
    <name evidence="2" type="ORF">JOC86_000927</name>
</gene>
<reference evidence="2 3" key="1">
    <citation type="submission" date="2021-01" db="EMBL/GenBank/DDBJ databases">
        <title>Genomic Encyclopedia of Type Strains, Phase IV (KMG-IV): sequencing the most valuable type-strain genomes for metagenomic binning, comparative biology and taxonomic classification.</title>
        <authorList>
            <person name="Goeker M."/>
        </authorList>
    </citation>
    <scope>NUCLEOTIDE SEQUENCE [LARGE SCALE GENOMIC DNA]</scope>
    <source>
        <strain evidence="2 3">DSM 24834</strain>
    </source>
</reference>
<dbReference type="Proteomes" id="UP001646157">
    <property type="component" value="Unassembled WGS sequence"/>
</dbReference>
<organism evidence="2 3">
    <name type="scientific">Rossellomorea pakistanensis</name>
    <dbReference type="NCBI Taxonomy" id="992288"/>
    <lineage>
        <taxon>Bacteria</taxon>
        <taxon>Bacillati</taxon>
        <taxon>Bacillota</taxon>
        <taxon>Bacilli</taxon>
        <taxon>Bacillales</taxon>
        <taxon>Bacillaceae</taxon>
        <taxon>Rossellomorea</taxon>
    </lineage>
</organism>
<dbReference type="InterPro" id="IPR008308">
    <property type="entry name" value="YpbB-like"/>
</dbReference>
<name>A0ABS2N947_9BACI</name>
<proteinExistence type="predicted"/>
<dbReference type="InterPro" id="IPR029491">
    <property type="entry name" value="Helicase_HTH"/>
</dbReference>
<dbReference type="PIRSF" id="PIRSF021350">
    <property type="entry name" value="UCP021350"/>
    <property type="match status" value="1"/>
</dbReference>
<dbReference type="Pfam" id="PF14493">
    <property type="entry name" value="HTH_40"/>
    <property type="match status" value="1"/>
</dbReference>
<dbReference type="EMBL" id="JAFBDZ010000001">
    <property type="protein sequence ID" value="MBM7584390.1"/>
    <property type="molecule type" value="Genomic_DNA"/>
</dbReference>
<keyword evidence="3" id="KW-1185">Reference proteome</keyword>
<comment type="caution">
    <text evidence="2">The sequence shown here is derived from an EMBL/GenBank/DDBJ whole genome shotgun (WGS) entry which is preliminary data.</text>
</comment>
<evidence type="ECO:0000313" key="3">
    <source>
        <dbReference type="Proteomes" id="UP001646157"/>
    </source>
</evidence>
<evidence type="ECO:0000313" key="2">
    <source>
        <dbReference type="EMBL" id="MBM7584390.1"/>
    </source>
</evidence>
<feature type="domain" description="Helicase Helix-turn-helix" evidence="1">
    <location>
        <begin position="256"/>
        <end position="343"/>
    </location>
</feature>
<accession>A0ABS2N947</accession>
<dbReference type="RefSeq" id="WP_205168552.1">
    <property type="nucleotide sequence ID" value="NZ_JAFBDZ010000001.1"/>
</dbReference>
<sequence length="350" mass="41327">MSYLQAIILFCLKQMKGERTEYAVYHLLKGKKSSQTIQDGHLYQVSEFFNSYPKLDRKQFDHHIQALKDKGFLGHQNNHYYISHEGKDELENFFTDHPFPSSLNGWKVGDSSLIWWKRLSLLVQVLSHYSRKELKYYPVQREQEIQEWIKMFLRKNKENINDLNRILFDELIKLLSNEDFPDHPVLFTNMLTGGEQIGLTTLQAAEKLKIDPDEFRYRYLNVLHYIVIEVLENNGYFPLLYSLLKQENQAQILTHSTKETYRLLTRGMEMDVIAKVRKLKKSTIEDHLVEIALADPTFSIDNYVHPEAQKCVIEVTQIINQKKLKLIKEKIPLLSYFQIRLVLAKFGDQV</sequence>
<protein>
    <submittedName>
        <fullName evidence="2">Uncharacterized protein YpbB</fullName>
    </submittedName>
</protein>
<evidence type="ECO:0000259" key="1">
    <source>
        <dbReference type="Pfam" id="PF14493"/>
    </source>
</evidence>